<accession>A1SVC6</accession>
<dbReference type="InterPro" id="IPR036249">
    <property type="entry name" value="Thioredoxin-like_sf"/>
</dbReference>
<organism evidence="2 3">
    <name type="scientific">Psychromonas ingrahamii (strain DSM 17664 / CCUG 51855 / 37)</name>
    <dbReference type="NCBI Taxonomy" id="357804"/>
    <lineage>
        <taxon>Bacteria</taxon>
        <taxon>Pseudomonadati</taxon>
        <taxon>Pseudomonadota</taxon>
        <taxon>Gammaproteobacteria</taxon>
        <taxon>Alteromonadales</taxon>
        <taxon>Psychromonadaceae</taxon>
        <taxon>Psychromonas</taxon>
    </lineage>
</organism>
<dbReference type="SUPFAM" id="SSF52833">
    <property type="entry name" value="Thioredoxin-like"/>
    <property type="match status" value="1"/>
</dbReference>
<dbReference type="STRING" id="357804.Ping_1648"/>
<dbReference type="KEGG" id="pin:Ping_1648"/>
<dbReference type="InterPro" id="IPR007332">
    <property type="entry name" value="DUF411"/>
</dbReference>
<name>A1SVC6_PSYIN</name>
<evidence type="ECO:0000313" key="3">
    <source>
        <dbReference type="Proteomes" id="UP000000639"/>
    </source>
</evidence>
<feature type="signal peptide" evidence="1">
    <location>
        <begin position="1"/>
        <end position="24"/>
    </location>
</feature>
<feature type="chain" id="PRO_5002637088" description="Metal-binding protein" evidence="1">
    <location>
        <begin position="25"/>
        <end position="151"/>
    </location>
</feature>
<dbReference type="AlphaFoldDB" id="A1SVC6"/>
<dbReference type="eggNOG" id="COG3019">
    <property type="taxonomic scope" value="Bacteria"/>
</dbReference>
<dbReference type="Proteomes" id="UP000000639">
    <property type="component" value="Chromosome"/>
</dbReference>
<reference evidence="2 3" key="1">
    <citation type="submission" date="2007-01" db="EMBL/GenBank/DDBJ databases">
        <title>Complete sequence of Psychromonas ingrahamii 37.</title>
        <authorList>
            <consortium name="US DOE Joint Genome Institute"/>
            <person name="Copeland A."/>
            <person name="Lucas S."/>
            <person name="Lapidus A."/>
            <person name="Barry K."/>
            <person name="Detter J.C."/>
            <person name="Glavina del Rio T."/>
            <person name="Hammon N."/>
            <person name="Israni S."/>
            <person name="Dalin E."/>
            <person name="Tice H."/>
            <person name="Pitluck S."/>
            <person name="Thompson L.S."/>
            <person name="Brettin T."/>
            <person name="Bruce D."/>
            <person name="Han C."/>
            <person name="Tapia R."/>
            <person name="Schmutz J."/>
            <person name="Larimer F."/>
            <person name="Land M."/>
            <person name="Hauser L."/>
            <person name="Kyrpides N."/>
            <person name="Ivanova N."/>
            <person name="Staley J."/>
            <person name="Richardson P."/>
        </authorList>
    </citation>
    <scope>NUCLEOTIDE SEQUENCE [LARGE SCALE GENOMIC DNA]</scope>
    <source>
        <strain evidence="2 3">37</strain>
    </source>
</reference>
<keyword evidence="3" id="KW-1185">Reference proteome</keyword>
<evidence type="ECO:0000256" key="1">
    <source>
        <dbReference type="SAM" id="SignalP"/>
    </source>
</evidence>
<gene>
    <name evidence="2" type="ordered locus">Ping_1648</name>
</gene>
<keyword evidence="1" id="KW-0732">Signal</keyword>
<dbReference type="Pfam" id="PF04214">
    <property type="entry name" value="DUF411"/>
    <property type="match status" value="1"/>
</dbReference>
<evidence type="ECO:0000313" key="2">
    <source>
        <dbReference type="EMBL" id="ABM03441.1"/>
    </source>
</evidence>
<dbReference type="EMBL" id="CP000510">
    <property type="protein sequence ID" value="ABM03441.1"/>
    <property type="molecule type" value="Genomic_DNA"/>
</dbReference>
<dbReference type="HOGENOM" id="CLU_112034_3_0_6"/>
<sequence>MDNLMNKFKTLFITLSLFASSAFATEMTLYKSPYCGCCTAWAEQVEKAGFEITVIEQANNNQLHKAHGITQDLAACHTAIVDGYVLEGHVPVDDIQRLLKEKPGITGIAVPGMPASSLGMDVPNNTDPYQVIAFRKDGKTSVYNQYHFPKK</sequence>
<evidence type="ECO:0008006" key="4">
    <source>
        <dbReference type="Google" id="ProtNLM"/>
    </source>
</evidence>
<proteinExistence type="predicted"/>
<protein>
    <recommendedName>
        <fullName evidence="4">Metal-binding protein</fullName>
    </recommendedName>
</protein>